<protein>
    <submittedName>
        <fullName evidence="1">Uncharacterized protein</fullName>
    </submittedName>
</protein>
<accession>F3G6Y7</accession>
<dbReference type="HOGENOM" id="CLU_2495550_0_0_6"/>
<dbReference type="Proteomes" id="UP000004986">
    <property type="component" value="Unassembled WGS sequence"/>
</dbReference>
<dbReference type="AlphaFoldDB" id="F3G6Y7"/>
<dbReference type="EMBL" id="AEAI01000525">
    <property type="protein sequence ID" value="EGH42836.1"/>
    <property type="molecule type" value="Genomic_DNA"/>
</dbReference>
<gene>
    <name evidence="1" type="ORF">PSYPI_10675</name>
</gene>
<comment type="caution">
    <text evidence="1">The sequence shown here is derived from an EMBL/GenBank/DDBJ whole genome shotgun (WGS) entry which is preliminary data.</text>
</comment>
<proteinExistence type="predicted"/>
<keyword evidence="2" id="KW-1185">Reference proteome</keyword>
<evidence type="ECO:0000313" key="1">
    <source>
        <dbReference type="EMBL" id="EGH42836.1"/>
    </source>
</evidence>
<evidence type="ECO:0000313" key="2">
    <source>
        <dbReference type="Proteomes" id="UP000004986"/>
    </source>
</evidence>
<organism evidence="1 2">
    <name type="scientific">Pseudomonas syringae pv. pisi str. 1704B</name>
    <dbReference type="NCBI Taxonomy" id="629263"/>
    <lineage>
        <taxon>Bacteria</taxon>
        <taxon>Pseudomonadati</taxon>
        <taxon>Pseudomonadota</taxon>
        <taxon>Gammaproteobacteria</taxon>
        <taxon>Pseudomonadales</taxon>
        <taxon>Pseudomonadaceae</taxon>
        <taxon>Pseudomonas</taxon>
        <taxon>Pseudomonas syringae</taxon>
    </lineage>
</organism>
<sequence length="86" mass="9801">MIVEIFDDHSLGATFSMAQIEGQKASFSGWRYPKPLRHILGRTSVTKVLLRPAFPFSLNTREVSKIYAVLALLHHVTDKTDTAMWR</sequence>
<dbReference type="BioCyc" id="PSYR629263:G11X0-1947-MONOMER"/>
<reference evidence="1 2" key="1">
    <citation type="journal article" date="2011" name="PLoS Pathog.">
        <title>Dynamic evolution of pathogenicity revealed by sequencing and comparative genomics of 19 Pseudomonas syringae isolates.</title>
        <authorList>
            <person name="Baltrus D.A."/>
            <person name="Nishimura M.T."/>
            <person name="Romanchuk A."/>
            <person name="Chang J.H."/>
            <person name="Mukhtar M.S."/>
            <person name="Cherkis K."/>
            <person name="Roach J."/>
            <person name="Grant S.R."/>
            <person name="Jones C.D."/>
            <person name="Dangl J.L."/>
        </authorList>
    </citation>
    <scope>NUCLEOTIDE SEQUENCE [LARGE SCALE GENOMIC DNA]</scope>
    <source>
        <strain evidence="1 2">1704B</strain>
    </source>
</reference>
<name>F3G6Y7_PSESJ</name>